<organism evidence="1 2">
    <name type="scientific">Thermostichus vulcanus str. 'Rupite'</name>
    <dbReference type="NCBI Taxonomy" id="2813851"/>
    <lineage>
        <taxon>Bacteria</taxon>
        <taxon>Bacillati</taxon>
        <taxon>Cyanobacteriota</taxon>
        <taxon>Cyanophyceae</taxon>
        <taxon>Thermostichales</taxon>
        <taxon>Thermostichaceae</taxon>
        <taxon>Thermostichus</taxon>
    </lineage>
</organism>
<dbReference type="Proteomes" id="UP000830835">
    <property type="component" value="Unassembled WGS sequence"/>
</dbReference>
<evidence type="ECO:0000313" key="2">
    <source>
        <dbReference type="Proteomes" id="UP000830835"/>
    </source>
</evidence>
<gene>
    <name evidence="1" type="ORF">JX360_09705</name>
</gene>
<reference evidence="1" key="1">
    <citation type="submission" date="2021-02" db="EMBL/GenBank/DDBJ databases">
        <title>The CRISPR/cas machinery reduction and long-range gene transfer in the hot spring cyanobacterium Synechococcus.</title>
        <authorList>
            <person name="Dvorak P."/>
            <person name="Jahodarova E."/>
            <person name="Hasler P."/>
            <person name="Poulickova A."/>
        </authorList>
    </citation>
    <scope>NUCLEOTIDE SEQUENCE</scope>
    <source>
        <strain evidence="1">Rupite</strain>
    </source>
</reference>
<evidence type="ECO:0000313" key="1">
    <source>
        <dbReference type="EMBL" id="MCJ2543178.1"/>
    </source>
</evidence>
<proteinExistence type="predicted"/>
<dbReference type="RefSeq" id="WP_244350456.1">
    <property type="nucleotide sequence ID" value="NZ_JAFIRA010000022.1"/>
</dbReference>
<protein>
    <submittedName>
        <fullName evidence="1">Uncharacterized protein</fullName>
    </submittedName>
</protein>
<dbReference type="EMBL" id="JAFIRA010000022">
    <property type="protein sequence ID" value="MCJ2543178.1"/>
    <property type="molecule type" value="Genomic_DNA"/>
</dbReference>
<dbReference type="Pfam" id="PF23856">
    <property type="entry name" value="DUF7219"/>
    <property type="match status" value="1"/>
</dbReference>
<comment type="caution">
    <text evidence="1">The sequence shown here is derived from an EMBL/GenBank/DDBJ whole genome shotgun (WGS) entry which is preliminary data.</text>
</comment>
<dbReference type="InterPro" id="IPR055643">
    <property type="entry name" value="DUF7219"/>
</dbReference>
<keyword evidence="2" id="KW-1185">Reference proteome</keyword>
<name>A0ABT0CBN0_THEVL</name>
<accession>A0ABT0CBN0</accession>
<sequence length="72" mass="7886">MTLKALSPLATTYFQAQLRQFAQRVSITCALETGGKLAPEVAFRQLETLWQALEQEAVAVGIPDDPSEEPLP</sequence>